<dbReference type="GO" id="GO:1904680">
    <property type="term" value="F:peptide transmembrane transporter activity"/>
    <property type="evidence" value="ECO:0007669"/>
    <property type="project" value="TreeGrafter"/>
</dbReference>
<feature type="chain" id="PRO_5019371086" evidence="2">
    <location>
        <begin position="23"/>
        <end position="563"/>
    </location>
</feature>
<evidence type="ECO:0000313" key="5">
    <source>
        <dbReference type="Proteomes" id="UP000285278"/>
    </source>
</evidence>
<dbReference type="InterPro" id="IPR000914">
    <property type="entry name" value="SBP_5_dom"/>
</dbReference>
<dbReference type="PIRSF" id="PIRSF002741">
    <property type="entry name" value="MppA"/>
    <property type="match status" value="1"/>
</dbReference>
<feature type="compositionally biased region" description="Gly residues" evidence="1">
    <location>
        <begin position="26"/>
        <end position="36"/>
    </location>
</feature>
<comment type="caution">
    <text evidence="4">The sequence shown here is derived from an EMBL/GenBank/DDBJ whole genome shotgun (WGS) entry which is preliminary data.</text>
</comment>
<dbReference type="Gene3D" id="3.40.190.10">
    <property type="entry name" value="Periplasmic binding protein-like II"/>
    <property type="match status" value="1"/>
</dbReference>
<accession>A0A418Q7C6</accession>
<organism evidence="4 5">
    <name type="scientific">Corynebacterium falsenii</name>
    <dbReference type="NCBI Taxonomy" id="108486"/>
    <lineage>
        <taxon>Bacteria</taxon>
        <taxon>Bacillati</taxon>
        <taxon>Actinomycetota</taxon>
        <taxon>Actinomycetes</taxon>
        <taxon>Mycobacteriales</taxon>
        <taxon>Corynebacteriaceae</taxon>
        <taxon>Corynebacterium</taxon>
    </lineage>
</organism>
<dbReference type="Gene3D" id="3.10.105.10">
    <property type="entry name" value="Dipeptide-binding Protein, Domain 3"/>
    <property type="match status" value="1"/>
</dbReference>
<evidence type="ECO:0000313" key="4">
    <source>
        <dbReference type="EMBL" id="RIX34881.1"/>
    </source>
</evidence>
<name>A0A418Q7C6_9CORY</name>
<dbReference type="PROSITE" id="PS51257">
    <property type="entry name" value="PROKAR_LIPOPROTEIN"/>
    <property type="match status" value="1"/>
</dbReference>
<sequence length="563" mass="62180">MKLHSSATKMAAVISATALALAACGDGGSGNSGSAGSGSKSDGSALQDADYNKQDRDALKDGGTLTTDIPEISEQENPFHADGTAYTTELWRWYNPKLVHFSPEGDYQPDPNYITDTKEETKDGKTKVTFEINPKATFNDGTPIDWKAWETTWKINNGKDEAFTPSSTDGYEQIESVERGKDDKEAVVTFQGAYPWWQGLFNLVAHPALSDPKNYNDYLKKVHPEWGAGPFKVENVDFNKGTAVFVPNEKWWGDKPKLDKRIFRQMEQPAAVNAFKNGEIDAVSAASKDAYANVKDTPDTQIRIGRAPKTTLLLFNGQSDILKDQKVRKAIASGIDRNLLSDIWFQGLPAKTDPPGSFALYPFQKGYEDNFSKVAKFDKDEAKKLLEEAGWKDGGDGIREKDGKPLEIRYVLVGDSEQVNASAKAQQQMMKDIGVDMKIENRPSSEFSKTLTSNSYDIFPMGFSSSDPYGVAYFGQTYNSDSQLNRSHTGTPELDKKIAEMQKLPTREEQIKRANELEKEALGLFGIIPMTTAVGITATKSKLANFGPMAFGDVPVENIGWQK</sequence>
<evidence type="ECO:0000256" key="2">
    <source>
        <dbReference type="SAM" id="SignalP"/>
    </source>
</evidence>
<dbReference type="AlphaFoldDB" id="A0A418Q7C6"/>
<protein>
    <submittedName>
        <fullName evidence="4">ABC transporter family substrate-binding protein</fullName>
    </submittedName>
</protein>
<dbReference type="SUPFAM" id="SSF53850">
    <property type="entry name" value="Periplasmic binding protein-like II"/>
    <property type="match status" value="1"/>
</dbReference>
<dbReference type="PANTHER" id="PTHR30290">
    <property type="entry name" value="PERIPLASMIC BINDING COMPONENT OF ABC TRANSPORTER"/>
    <property type="match status" value="1"/>
</dbReference>
<proteinExistence type="predicted"/>
<reference evidence="4 5" key="1">
    <citation type="submission" date="2018-09" db="EMBL/GenBank/DDBJ databases">
        <title>Optimization and identification of Corynebacterium falsenii FN1-14 from fish paste.</title>
        <authorList>
            <person name="Daroonpunt R."/>
            <person name="Tanasupawat S."/>
        </authorList>
    </citation>
    <scope>NUCLEOTIDE SEQUENCE [LARGE SCALE GENOMIC DNA]</scope>
    <source>
        <strain evidence="4 5">FN1-14</strain>
    </source>
</reference>
<keyword evidence="5" id="KW-1185">Reference proteome</keyword>
<dbReference type="Gene3D" id="3.90.76.10">
    <property type="entry name" value="Dipeptide-binding Protein, Domain 1"/>
    <property type="match status" value="1"/>
</dbReference>
<dbReference type="EMBL" id="QXJK01000005">
    <property type="protein sequence ID" value="RIX34881.1"/>
    <property type="molecule type" value="Genomic_DNA"/>
</dbReference>
<keyword evidence="2" id="KW-0732">Signal</keyword>
<feature type="signal peptide" evidence="2">
    <location>
        <begin position="1"/>
        <end position="22"/>
    </location>
</feature>
<evidence type="ECO:0000256" key="1">
    <source>
        <dbReference type="SAM" id="MobiDB-lite"/>
    </source>
</evidence>
<dbReference type="GO" id="GO:0042597">
    <property type="term" value="C:periplasmic space"/>
    <property type="evidence" value="ECO:0007669"/>
    <property type="project" value="UniProtKB-ARBA"/>
</dbReference>
<dbReference type="GO" id="GO:0043190">
    <property type="term" value="C:ATP-binding cassette (ABC) transporter complex"/>
    <property type="evidence" value="ECO:0007669"/>
    <property type="project" value="InterPro"/>
</dbReference>
<dbReference type="GO" id="GO:0015833">
    <property type="term" value="P:peptide transport"/>
    <property type="evidence" value="ECO:0007669"/>
    <property type="project" value="TreeGrafter"/>
</dbReference>
<dbReference type="PANTHER" id="PTHR30290:SF65">
    <property type="entry name" value="MONOACYL PHOSPHATIDYLINOSITOL TETRAMANNOSIDE-BINDING PROTEIN LPQW-RELATED"/>
    <property type="match status" value="1"/>
</dbReference>
<gene>
    <name evidence="4" type="ORF">D3M95_06125</name>
</gene>
<dbReference type="Proteomes" id="UP000285278">
    <property type="component" value="Unassembled WGS sequence"/>
</dbReference>
<dbReference type="InterPro" id="IPR039424">
    <property type="entry name" value="SBP_5"/>
</dbReference>
<evidence type="ECO:0000259" key="3">
    <source>
        <dbReference type="Pfam" id="PF00496"/>
    </source>
</evidence>
<feature type="region of interest" description="Disordered" evidence="1">
    <location>
        <begin position="26"/>
        <end position="48"/>
    </location>
</feature>
<dbReference type="OrthoDB" id="7888869at2"/>
<dbReference type="Pfam" id="PF00496">
    <property type="entry name" value="SBP_bac_5"/>
    <property type="match status" value="1"/>
</dbReference>
<dbReference type="CDD" id="cd08501">
    <property type="entry name" value="PBP2_Lpqw"/>
    <property type="match status" value="1"/>
</dbReference>
<dbReference type="InterPro" id="IPR030678">
    <property type="entry name" value="Peptide/Ni-bd"/>
</dbReference>
<feature type="domain" description="Solute-binding protein family 5" evidence="3">
    <location>
        <begin position="118"/>
        <end position="481"/>
    </location>
</feature>
<dbReference type="RefSeq" id="WP_119664741.1">
    <property type="nucleotide sequence ID" value="NZ_JBQQOK010000003.1"/>
</dbReference>